<accession>A0ABV3LZJ3</accession>
<dbReference type="InterPro" id="IPR056238">
    <property type="entry name" value="YunG-like"/>
</dbReference>
<evidence type="ECO:0000313" key="3">
    <source>
        <dbReference type="Proteomes" id="UP001553843"/>
    </source>
</evidence>
<dbReference type="RefSeq" id="WP_359781953.1">
    <property type="nucleotide sequence ID" value="NZ_JBIDCN010000008.1"/>
</dbReference>
<feature type="region of interest" description="Disordered" evidence="1">
    <location>
        <begin position="137"/>
        <end position="175"/>
    </location>
</feature>
<evidence type="ECO:0000313" key="2">
    <source>
        <dbReference type="EMBL" id="MEW2364886.1"/>
    </source>
</evidence>
<dbReference type="EMBL" id="JBEYRS010000010">
    <property type="protein sequence ID" value="MEW2364886.1"/>
    <property type="molecule type" value="Genomic_DNA"/>
</dbReference>
<evidence type="ECO:0000256" key="1">
    <source>
        <dbReference type="SAM" id="MobiDB-lite"/>
    </source>
</evidence>
<protein>
    <submittedName>
        <fullName evidence="2">Uncharacterized protein</fullName>
    </submittedName>
</protein>
<sequence length="175" mass="19097">MTPLLLSDIEAALRDSWGADTADPGSREAWAPDNPERDQCGVTTLVVNDLLGGDLVLGEVHVDGERTGYHWWNRWASGFEIDLTRGQFLPGETVTEGVTVVRPPEIRRCREEYELLRSRVLSRLDELARDRVGGGTAAVLTTLRPPVPEDTGGRPASRQPSPTKGHQDSPECGSG</sequence>
<reference evidence="2 3" key="1">
    <citation type="submission" date="2024-06" db="EMBL/GenBank/DDBJ databases">
        <title>The Natural Products Discovery Center: Release of the First 8490 Sequenced Strains for Exploring Actinobacteria Biosynthetic Diversity.</title>
        <authorList>
            <person name="Kalkreuter E."/>
            <person name="Kautsar S.A."/>
            <person name="Yang D."/>
            <person name="Bader C.D."/>
            <person name="Teijaro C.N."/>
            <person name="Fluegel L."/>
            <person name="Davis C.M."/>
            <person name="Simpson J.R."/>
            <person name="Lauterbach L."/>
            <person name="Steele A.D."/>
            <person name="Gui C."/>
            <person name="Meng S."/>
            <person name="Li G."/>
            <person name="Viehrig K."/>
            <person name="Ye F."/>
            <person name="Su P."/>
            <person name="Kiefer A.F."/>
            <person name="Nichols A."/>
            <person name="Cepeda A.J."/>
            <person name="Yan W."/>
            <person name="Fan B."/>
            <person name="Jiang Y."/>
            <person name="Adhikari A."/>
            <person name="Zheng C.-J."/>
            <person name="Schuster L."/>
            <person name="Cowan T.M."/>
            <person name="Smanski M.J."/>
            <person name="Chevrette M.G."/>
            <person name="De Carvalho L.P.S."/>
            <person name="Shen B."/>
        </authorList>
    </citation>
    <scope>NUCLEOTIDE SEQUENCE [LARGE SCALE GENOMIC DNA]</scope>
    <source>
        <strain evidence="2 3">NPDC047833</strain>
    </source>
</reference>
<gene>
    <name evidence="2" type="ORF">AB0887_23445</name>
</gene>
<feature type="region of interest" description="Disordered" evidence="1">
    <location>
        <begin position="17"/>
        <end position="36"/>
    </location>
</feature>
<comment type="caution">
    <text evidence="2">The sequence shown here is derived from an EMBL/GenBank/DDBJ whole genome shotgun (WGS) entry which is preliminary data.</text>
</comment>
<dbReference type="Pfam" id="PF24585">
    <property type="entry name" value="YunG"/>
    <property type="match status" value="1"/>
</dbReference>
<organism evidence="2 3">
    <name type="scientific">Streptomyces huasconensis</name>
    <dbReference type="NCBI Taxonomy" id="1854574"/>
    <lineage>
        <taxon>Bacteria</taxon>
        <taxon>Bacillati</taxon>
        <taxon>Actinomycetota</taxon>
        <taxon>Actinomycetes</taxon>
        <taxon>Kitasatosporales</taxon>
        <taxon>Streptomycetaceae</taxon>
        <taxon>Streptomyces</taxon>
    </lineage>
</organism>
<proteinExistence type="predicted"/>
<name>A0ABV3LZJ3_9ACTN</name>
<dbReference type="Proteomes" id="UP001553843">
    <property type="component" value="Unassembled WGS sequence"/>
</dbReference>
<keyword evidence="3" id="KW-1185">Reference proteome</keyword>